<dbReference type="InterPro" id="IPR050378">
    <property type="entry name" value="Metallo-dep_Hydrolases_sf"/>
</dbReference>
<sequence>MALWGLPGEAATVLLASLMSMGGAVGVAASLATAGALSGHDVTVLLPAIYLMGNPVQNVGRCLRYCRSQCQILPAYYRSLRHQCATVYLGHAAYCLSQGVIMPDLSAAEFTLLQGARLFAPEERGICDVLLANGKIIAVDADIPGDIVPNCTVINLSGRMLCPGFIDQHVHLIGGGGEAGPTTRTPEVSLSRLTEAGITTVIGLLGTDSVSRHPTSLLAKTRALNEEGITAWMLTGAYHVPSPTITGSVEKDVALIDRVIGVKCAVSDHRSAAPAGNQLASMAAESRVGGLLGGKPGVSVFHMGSSKKGLQPLYDILENSDVPIGKLLPTHVNRSESLFEQALAFALKGGVIDITTSIPDPVAPADGIARAVKAGVPLSRVTLSSDGNGSQPLFDAAGNLTGIGVAGFESLLETLQTLVNRYGFSLTDALRPLTTSVAAFLSLDGKGEIRPGNDADLLVFSADLRIEQVYARGKRMVNEGKACVKGTFEPA</sequence>
<dbReference type="FunFam" id="3.20.20.140:FF:000042">
    <property type="entry name" value="Isoaspartyl dipeptidase"/>
    <property type="match status" value="1"/>
</dbReference>
<evidence type="ECO:0000313" key="3">
    <source>
        <dbReference type="EMBL" id="SQI27511.1"/>
    </source>
</evidence>
<dbReference type="GO" id="GO:0016810">
    <property type="term" value="F:hydrolase activity, acting on carbon-nitrogen (but not peptide) bonds"/>
    <property type="evidence" value="ECO:0007669"/>
    <property type="project" value="InterPro"/>
</dbReference>
<feature type="domain" description="Amidohydrolase-related" evidence="2">
    <location>
        <begin position="368"/>
        <end position="474"/>
    </location>
</feature>
<dbReference type="SUPFAM" id="SSF51338">
    <property type="entry name" value="Composite domain of metallo-dependent hydrolases"/>
    <property type="match status" value="1"/>
</dbReference>
<evidence type="ECO:0000256" key="1">
    <source>
        <dbReference type="ARBA" id="ARBA00001947"/>
    </source>
</evidence>
<dbReference type="EMBL" id="LS483466">
    <property type="protein sequence ID" value="SQI27511.1"/>
    <property type="molecule type" value="Genomic_DNA"/>
</dbReference>
<dbReference type="PANTHER" id="PTHR11647">
    <property type="entry name" value="HYDRANTOINASE/DIHYDROPYRIMIDINASE FAMILY MEMBER"/>
    <property type="match status" value="1"/>
</dbReference>
<proteinExistence type="predicted"/>
<protein>
    <submittedName>
        <fullName evidence="3">Isoaspartyl dipeptidase</fullName>
        <ecNumber evidence="3">3.4.19.-</ecNumber>
    </submittedName>
</protein>
<dbReference type="AlphaFoldDB" id="A0A2X4TJV4"/>
<accession>A0A2X4TJV4</accession>
<dbReference type="NCBIfam" id="TIGR01975">
    <property type="entry name" value="isoAsp_dipep"/>
    <property type="match status" value="1"/>
</dbReference>
<dbReference type="InterPro" id="IPR011059">
    <property type="entry name" value="Metal-dep_hydrolase_composite"/>
</dbReference>
<dbReference type="PANTHER" id="PTHR11647:SF1">
    <property type="entry name" value="COLLAPSIN RESPONSE MEDIATOR PROTEIN"/>
    <property type="match status" value="1"/>
</dbReference>
<keyword evidence="3" id="KW-0378">Hydrolase</keyword>
<keyword evidence="4" id="KW-1185">Reference proteome</keyword>
<name>A0A2X4TJV4_SALER</name>
<evidence type="ECO:0000313" key="4">
    <source>
        <dbReference type="Proteomes" id="UP000248731"/>
    </source>
</evidence>
<dbReference type="Gene3D" id="3.20.20.140">
    <property type="entry name" value="Metal-dependent hydrolases"/>
    <property type="match status" value="1"/>
</dbReference>
<dbReference type="EC" id="3.4.19.-" evidence="3"/>
<organism evidence="3 4">
    <name type="scientific">Salmonella enterica subsp. arizonae</name>
    <dbReference type="NCBI Taxonomy" id="59203"/>
    <lineage>
        <taxon>Bacteria</taxon>
        <taxon>Pseudomonadati</taxon>
        <taxon>Pseudomonadota</taxon>
        <taxon>Gammaproteobacteria</taxon>
        <taxon>Enterobacterales</taxon>
        <taxon>Enterobacteriaceae</taxon>
        <taxon>Salmonella</taxon>
    </lineage>
</organism>
<dbReference type="InterPro" id="IPR032466">
    <property type="entry name" value="Metal_Hydrolase"/>
</dbReference>
<dbReference type="SUPFAM" id="SSF51556">
    <property type="entry name" value="Metallo-dependent hydrolases"/>
    <property type="match status" value="1"/>
</dbReference>
<reference evidence="3 4" key="1">
    <citation type="submission" date="2018-06" db="EMBL/GenBank/DDBJ databases">
        <authorList>
            <consortium name="Pathogen Informatics"/>
            <person name="Doyle S."/>
        </authorList>
    </citation>
    <scope>NUCLEOTIDE SEQUENCE [LARGE SCALE GENOMIC DNA]</scope>
    <source>
        <strain evidence="3 4">NCTC7307</strain>
    </source>
</reference>
<comment type="cofactor">
    <cofactor evidence="1">
        <name>Zn(2+)</name>
        <dbReference type="ChEBI" id="CHEBI:29105"/>
    </cofactor>
</comment>
<dbReference type="Pfam" id="PF01979">
    <property type="entry name" value="Amidohydro_1"/>
    <property type="match status" value="1"/>
</dbReference>
<dbReference type="GO" id="GO:0008798">
    <property type="term" value="F:beta-aspartyl-peptidase activity"/>
    <property type="evidence" value="ECO:0007669"/>
    <property type="project" value="InterPro"/>
</dbReference>
<dbReference type="InterPro" id="IPR010229">
    <property type="entry name" value="Pept_M38_dipep"/>
</dbReference>
<dbReference type="Gene3D" id="2.30.40.10">
    <property type="entry name" value="Urease, subunit C, domain 1"/>
    <property type="match status" value="1"/>
</dbReference>
<evidence type="ECO:0000259" key="2">
    <source>
        <dbReference type="Pfam" id="PF01979"/>
    </source>
</evidence>
<dbReference type="Proteomes" id="UP000248731">
    <property type="component" value="Chromosome 1"/>
</dbReference>
<gene>
    <name evidence="3" type="primary">iadA</name>
    <name evidence="3" type="ORF">NCTC7307_04907</name>
</gene>
<dbReference type="InterPro" id="IPR006680">
    <property type="entry name" value="Amidohydro-rel"/>
</dbReference>